<sequence length="85" mass="9633">MASYARSYLSSLREDPMKKKLMNTLGAIVVSIIFIVSGSFLIMDQKTIGDLDNSKKDDFHYYSGVVNIVLGILIALYILYSLFFR</sequence>
<dbReference type="AlphaFoldDB" id="A0A6C0D5F4"/>
<feature type="transmembrane region" description="Helical" evidence="1">
    <location>
        <begin position="62"/>
        <end position="83"/>
    </location>
</feature>
<organism evidence="2">
    <name type="scientific">viral metagenome</name>
    <dbReference type="NCBI Taxonomy" id="1070528"/>
    <lineage>
        <taxon>unclassified sequences</taxon>
        <taxon>metagenomes</taxon>
        <taxon>organismal metagenomes</taxon>
    </lineage>
</organism>
<reference evidence="2" key="1">
    <citation type="journal article" date="2020" name="Nature">
        <title>Giant virus diversity and host interactions through global metagenomics.</title>
        <authorList>
            <person name="Schulz F."/>
            <person name="Roux S."/>
            <person name="Paez-Espino D."/>
            <person name="Jungbluth S."/>
            <person name="Walsh D.A."/>
            <person name="Denef V.J."/>
            <person name="McMahon K.D."/>
            <person name="Konstantinidis K.T."/>
            <person name="Eloe-Fadrosh E.A."/>
            <person name="Kyrpides N.C."/>
            <person name="Woyke T."/>
        </authorList>
    </citation>
    <scope>NUCLEOTIDE SEQUENCE</scope>
    <source>
        <strain evidence="2">GVMAG-M-3300023174-129</strain>
    </source>
</reference>
<keyword evidence="1" id="KW-0472">Membrane</keyword>
<accession>A0A6C0D5F4</accession>
<evidence type="ECO:0000256" key="1">
    <source>
        <dbReference type="SAM" id="Phobius"/>
    </source>
</evidence>
<evidence type="ECO:0000313" key="2">
    <source>
        <dbReference type="EMBL" id="QHT12266.1"/>
    </source>
</evidence>
<keyword evidence="1" id="KW-0812">Transmembrane</keyword>
<protein>
    <submittedName>
        <fullName evidence="2">Uncharacterized protein</fullName>
    </submittedName>
</protein>
<keyword evidence="1" id="KW-1133">Transmembrane helix</keyword>
<proteinExistence type="predicted"/>
<feature type="transmembrane region" description="Helical" evidence="1">
    <location>
        <begin position="21"/>
        <end position="42"/>
    </location>
</feature>
<name>A0A6C0D5F4_9ZZZZ</name>
<dbReference type="EMBL" id="MN739542">
    <property type="protein sequence ID" value="QHT12266.1"/>
    <property type="molecule type" value="Genomic_DNA"/>
</dbReference>